<dbReference type="Proteomes" id="UP000324222">
    <property type="component" value="Unassembled WGS sequence"/>
</dbReference>
<gene>
    <name evidence="2" type="ORF">E2C01_018684</name>
</gene>
<keyword evidence="3" id="KW-1185">Reference proteome</keyword>
<protein>
    <submittedName>
        <fullName evidence="2">Uncharacterized protein</fullName>
    </submittedName>
</protein>
<comment type="caution">
    <text evidence="2">The sequence shown here is derived from an EMBL/GenBank/DDBJ whole genome shotgun (WGS) entry which is preliminary data.</text>
</comment>
<proteinExistence type="predicted"/>
<evidence type="ECO:0000313" key="3">
    <source>
        <dbReference type="Proteomes" id="UP000324222"/>
    </source>
</evidence>
<feature type="compositionally biased region" description="Low complexity" evidence="1">
    <location>
        <begin position="25"/>
        <end position="34"/>
    </location>
</feature>
<reference evidence="2 3" key="1">
    <citation type="submission" date="2019-05" db="EMBL/GenBank/DDBJ databases">
        <title>Another draft genome of Portunus trituberculatus and its Hox gene families provides insights of decapod evolution.</title>
        <authorList>
            <person name="Jeong J.-H."/>
            <person name="Song I."/>
            <person name="Kim S."/>
            <person name="Choi T."/>
            <person name="Kim D."/>
            <person name="Ryu S."/>
            <person name="Kim W."/>
        </authorList>
    </citation>
    <scope>NUCLEOTIDE SEQUENCE [LARGE SCALE GENOMIC DNA]</scope>
    <source>
        <tissue evidence="2">Muscle</tissue>
    </source>
</reference>
<organism evidence="2 3">
    <name type="scientific">Portunus trituberculatus</name>
    <name type="common">Swimming crab</name>
    <name type="synonym">Neptunus trituberculatus</name>
    <dbReference type="NCBI Taxonomy" id="210409"/>
    <lineage>
        <taxon>Eukaryota</taxon>
        <taxon>Metazoa</taxon>
        <taxon>Ecdysozoa</taxon>
        <taxon>Arthropoda</taxon>
        <taxon>Crustacea</taxon>
        <taxon>Multicrustacea</taxon>
        <taxon>Malacostraca</taxon>
        <taxon>Eumalacostraca</taxon>
        <taxon>Eucarida</taxon>
        <taxon>Decapoda</taxon>
        <taxon>Pleocyemata</taxon>
        <taxon>Brachyura</taxon>
        <taxon>Eubrachyura</taxon>
        <taxon>Portunoidea</taxon>
        <taxon>Portunidae</taxon>
        <taxon>Portuninae</taxon>
        <taxon>Portunus</taxon>
    </lineage>
</organism>
<dbReference type="EMBL" id="VSRR010001478">
    <property type="protein sequence ID" value="MPC25567.1"/>
    <property type="molecule type" value="Genomic_DNA"/>
</dbReference>
<feature type="region of interest" description="Disordered" evidence="1">
    <location>
        <begin position="22"/>
        <end position="62"/>
    </location>
</feature>
<evidence type="ECO:0000313" key="2">
    <source>
        <dbReference type="EMBL" id="MPC25567.1"/>
    </source>
</evidence>
<sequence>MCGPGDPPASQPCQTVVANERAGEVGESWGSSGVLRHAQSRGASGEAPPPTTPYSSSARLAPLPGSLATPHTTALHAPPVCVSLFSASSCMPSGPRGASLEGRLAACHTAHLCLSCRSLSLVHCPAGFTFTVLGSLCRRCCHCTAVLGSWVAEAPAGSGWHGWRGWRGQPPDAAGLPIRDRVPTLGCAGRRSRPRRRAGTVQQRRCSRVTHCRCAQYNKTGMLLQVLVPHANKS</sequence>
<evidence type="ECO:0000256" key="1">
    <source>
        <dbReference type="SAM" id="MobiDB-lite"/>
    </source>
</evidence>
<dbReference type="AlphaFoldDB" id="A0A5B7DX09"/>
<accession>A0A5B7DX09</accession>
<name>A0A5B7DX09_PORTR</name>